<dbReference type="GO" id="GO:0003779">
    <property type="term" value="F:actin binding"/>
    <property type="evidence" value="ECO:0007669"/>
    <property type="project" value="TreeGrafter"/>
</dbReference>
<evidence type="ECO:0000256" key="3">
    <source>
        <dbReference type="ARBA" id="ARBA00022723"/>
    </source>
</evidence>
<accession>A0A8C2XZU4</accession>
<dbReference type="PROSITE" id="PS00478">
    <property type="entry name" value="LIM_DOMAIN_1"/>
    <property type="match status" value="1"/>
</dbReference>
<evidence type="ECO:0008006" key="10">
    <source>
        <dbReference type="Google" id="ProtNLM"/>
    </source>
</evidence>
<protein>
    <recommendedName>
        <fullName evidence="10">PDZ and LIM domain protein 1</fullName>
    </recommendedName>
</protein>
<dbReference type="SMART" id="SM00735">
    <property type="entry name" value="ZM"/>
    <property type="match status" value="1"/>
</dbReference>
<dbReference type="PANTHER" id="PTHR24214">
    <property type="entry name" value="PDZ AND LIM DOMAIN PROTEIN ZASP"/>
    <property type="match status" value="1"/>
</dbReference>
<dbReference type="CDD" id="cd09448">
    <property type="entry name" value="LIM_CLP36"/>
    <property type="match status" value="1"/>
</dbReference>
<dbReference type="InterPro" id="IPR006643">
    <property type="entry name" value="Zasp-like_motif"/>
</dbReference>
<evidence type="ECO:0000313" key="9">
    <source>
        <dbReference type="Ensembl" id="ENSCHIP00010034753.1"/>
    </source>
</evidence>
<dbReference type="PROSITE" id="PS50023">
    <property type="entry name" value="LIM_DOMAIN_2"/>
    <property type="match status" value="1"/>
</dbReference>
<dbReference type="GO" id="GO:0061061">
    <property type="term" value="P:muscle structure development"/>
    <property type="evidence" value="ECO:0007669"/>
    <property type="project" value="TreeGrafter"/>
</dbReference>
<keyword evidence="2" id="KW-0963">Cytoplasm</keyword>
<comment type="subcellular location">
    <subcellularLocation>
        <location evidence="1">Cytoplasm</location>
        <location evidence="1">Myofibril</location>
        <location evidence="1">Sarcomere</location>
        <location evidence="1">Z line</location>
    </subcellularLocation>
</comment>
<dbReference type="SUPFAM" id="SSF50156">
    <property type="entry name" value="PDZ domain-like"/>
    <property type="match status" value="1"/>
</dbReference>
<evidence type="ECO:0000256" key="1">
    <source>
        <dbReference type="ARBA" id="ARBA00004216"/>
    </source>
</evidence>
<evidence type="ECO:0000259" key="8">
    <source>
        <dbReference type="PROSITE" id="PS50106"/>
    </source>
</evidence>
<reference evidence="9" key="2">
    <citation type="submission" date="2025-08" db="UniProtKB">
        <authorList>
            <consortium name="Ensembl"/>
        </authorList>
    </citation>
    <scope>IDENTIFICATION</scope>
</reference>
<dbReference type="InterPro" id="IPR028537">
    <property type="entry name" value="PDLIM1_LIM"/>
</dbReference>
<feature type="domain" description="LIM zinc-binding" evidence="7">
    <location>
        <begin position="280"/>
        <end position="339"/>
    </location>
</feature>
<dbReference type="Gene3D" id="2.10.110.10">
    <property type="entry name" value="Cysteine Rich Protein"/>
    <property type="match status" value="1"/>
</dbReference>
<keyword evidence="4 6" id="KW-0862">Zinc</keyword>
<dbReference type="InterPro" id="IPR031847">
    <property type="entry name" value="PDLI1-4/Zasp-like_mid"/>
</dbReference>
<dbReference type="FunFam" id="2.10.110.10:FF:000026">
    <property type="entry name" value="PDZ and LIM domain protein 3"/>
    <property type="match status" value="1"/>
</dbReference>
<dbReference type="SMART" id="SM00228">
    <property type="entry name" value="PDZ"/>
    <property type="match status" value="1"/>
</dbReference>
<evidence type="ECO:0000256" key="6">
    <source>
        <dbReference type="PROSITE-ProRule" id="PRU00125"/>
    </source>
</evidence>
<dbReference type="Pfam" id="PF00412">
    <property type="entry name" value="LIM"/>
    <property type="match status" value="1"/>
</dbReference>
<dbReference type="GO" id="GO:0031941">
    <property type="term" value="C:filamentous actin"/>
    <property type="evidence" value="ECO:0007669"/>
    <property type="project" value="TreeGrafter"/>
</dbReference>
<dbReference type="InterPro" id="IPR001781">
    <property type="entry name" value="Znf_LIM"/>
</dbReference>
<dbReference type="Gene3D" id="2.30.42.10">
    <property type="match status" value="1"/>
</dbReference>
<dbReference type="Ensembl" id="ENSCHIT00010048897.1">
    <property type="protein sequence ID" value="ENSCHIP00010034753.1"/>
    <property type="gene ID" value="ENSCHIG00010025830.1"/>
</dbReference>
<dbReference type="GO" id="GO:0007507">
    <property type="term" value="P:heart development"/>
    <property type="evidence" value="ECO:0007669"/>
    <property type="project" value="TreeGrafter"/>
</dbReference>
<dbReference type="FunFam" id="2.30.42.10:FF:000055">
    <property type="entry name" value="PDZ and LIM domain protein 3"/>
    <property type="match status" value="1"/>
</dbReference>
<dbReference type="SUPFAM" id="SSF57716">
    <property type="entry name" value="Glucocorticoid receptor-like (DNA-binding domain)"/>
    <property type="match status" value="2"/>
</dbReference>
<reference evidence="9" key="1">
    <citation type="submission" date="2019-03" db="EMBL/GenBank/DDBJ databases">
        <title>Genome sequencing and reference-guided assembly of Black Bengal Goat (Capra hircus).</title>
        <authorList>
            <person name="Siddiki A.Z."/>
            <person name="Baten A."/>
            <person name="Billah M."/>
            <person name="Alam M.A.U."/>
            <person name="Shawrob K.S.M."/>
            <person name="Saha S."/>
            <person name="Chowdhury M."/>
            <person name="Rahman A.H."/>
            <person name="Stear M."/>
            <person name="Miah G."/>
            <person name="Das G.B."/>
            <person name="Hossain M.M."/>
            <person name="Kumkum M."/>
            <person name="Islam M.S."/>
            <person name="Mollah A.M."/>
            <person name="Ahsan A."/>
            <person name="Tusar F."/>
            <person name="Khan M.K.I."/>
        </authorList>
    </citation>
    <scope>NUCLEOTIDE SEQUENCE [LARGE SCALE GENOMIC DNA]</scope>
</reference>
<name>A0A8C2XZU4_CAPHI</name>
<dbReference type="Pfam" id="PF15936">
    <property type="entry name" value="DUF4749"/>
    <property type="match status" value="1"/>
</dbReference>
<dbReference type="PANTHER" id="PTHR24214:SF5">
    <property type="entry name" value="PDZ AND LIM DOMAIN PROTEIN 1"/>
    <property type="match status" value="1"/>
</dbReference>
<dbReference type="GO" id="GO:0030018">
    <property type="term" value="C:Z disc"/>
    <property type="evidence" value="ECO:0007669"/>
    <property type="project" value="UniProtKB-SubCell"/>
</dbReference>
<dbReference type="InterPro" id="IPR036034">
    <property type="entry name" value="PDZ_sf"/>
</dbReference>
<dbReference type="CDD" id="cd06753">
    <property type="entry name" value="PDZ_PDLIM-like"/>
    <property type="match status" value="1"/>
</dbReference>
<dbReference type="InterPro" id="IPR050604">
    <property type="entry name" value="PDZ-LIM_domain"/>
</dbReference>
<dbReference type="InterPro" id="IPR001478">
    <property type="entry name" value="PDZ"/>
</dbReference>
<dbReference type="GO" id="GO:0046872">
    <property type="term" value="F:metal ion binding"/>
    <property type="evidence" value="ECO:0007669"/>
    <property type="project" value="UniProtKB-KW"/>
</dbReference>
<dbReference type="GO" id="GO:0051371">
    <property type="term" value="F:muscle alpha-actinin binding"/>
    <property type="evidence" value="ECO:0007669"/>
    <property type="project" value="TreeGrafter"/>
</dbReference>
<proteinExistence type="predicted"/>
<sequence length="351" mass="38591">MTTLQIVLQGPGPWGFRLVGGKDFEQPLAISRVTPGSKAAIGNLCVGDVITAIDGENTSNMTHLEAQNKIKGCTDNMTLTVARSEQKIWSPLVTEEGKRHPYKMNLASEPQEALHIGSAHNRSAVPFTASPASSSAPRVITNQYNNPAGLYSSENISSFNNALESKTAASGQETNSRAISQSHIPIRKEHRRLAISRLTCLDHSQLPSGLIIDKESEVYKMLQEKQELNEPPKQSTSFLVLQEILESEEKGDPNKPSGFRSVKAPVTKVAASIGNAQKLPMCDKCGTGIVGVFVKLRERHRHPECYVCTDCGTNLKQKGHFFVEDQIYCERHARERVTPPEGYDVITVFPK</sequence>
<evidence type="ECO:0000256" key="4">
    <source>
        <dbReference type="ARBA" id="ARBA00022833"/>
    </source>
</evidence>
<evidence type="ECO:0000259" key="7">
    <source>
        <dbReference type="PROSITE" id="PS50023"/>
    </source>
</evidence>
<evidence type="ECO:0000256" key="2">
    <source>
        <dbReference type="ARBA" id="ARBA00022490"/>
    </source>
</evidence>
<dbReference type="PROSITE" id="PS50106">
    <property type="entry name" value="PDZ"/>
    <property type="match status" value="1"/>
</dbReference>
<organism evidence="9">
    <name type="scientific">Capra hircus</name>
    <name type="common">Goat</name>
    <dbReference type="NCBI Taxonomy" id="9925"/>
    <lineage>
        <taxon>Eukaryota</taxon>
        <taxon>Metazoa</taxon>
        <taxon>Chordata</taxon>
        <taxon>Craniata</taxon>
        <taxon>Vertebrata</taxon>
        <taxon>Euteleostomi</taxon>
        <taxon>Mammalia</taxon>
        <taxon>Eutheria</taxon>
        <taxon>Laurasiatheria</taxon>
        <taxon>Artiodactyla</taxon>
        <taxon>Ruminantia</taxon>
        <taxon>Pecora</taxon>
        <taxon>Bovidae</taxon>
        <taxon>Caprinae</taxon>
        <taxon>Capra</taxon>
    </lineage>
</organism>
<dbReference type="SMART" id="SM00132">
    <property type="entry name" value="LIM"/>
    <property type="match status" value="1"/>
</dbReference>
<dbReference type="GO" id="GO:0001725">
    <property type="term" value="C:stress fiber"/>
    <property type="evidence" value="ECO:0007669"/>
    <property type="project" value="TreeGrafter"/>
</dbReference>
<dbReference type="GO" id="GO:0030036">
    <property type="term" value="P:actin cytoskeleton organization"/>
    <property type="evidence" value="ECO:0007669"/>
    <property type="project" value="TreeGrafter"/>
</dbReference>
<evidence type="ECO:0000256" key="5">
    <source>
        <dbReference type="ARBA" id="ARBA00023038"/>
    </source>
</evidence>
<dbReference type="Pfam" id="PF00595">
    <property type="entry name" value="PDZ"/>
    <property type="match status" value="1"/>
</dbReference>
<dbReference type="GO" id="GO:0005912">
    <property type="term" value="C:adherens junction"/>
    <property type="evidence" value="ECO:0007669"/>
    <property type="project" value="TreeGrafter"/>
</dbReference>
<feature type="domain" description="PDZ" evidence="8">
    <location>
        <begin position="3"/>
        <end position="85"/>
    </location>
</feature>
<keyword evidence="5 6" id="KW-0440">LIM domain</keyword>
<keyword evidence="3 6" id="KW-0479">Metal-binding</keyword>
<dbReference type="AlphaFoldDB" id="A0A8C2XZU4"/>